<evidence type="ECO:0000256" key="2">
    <source>
        <dbReference type="ARBA" id="ARBA00008473"/>
    </source>
</evidence>
<comment type="subcellular location">
    <subcellularLocation>
        <location evidence="1">Golgi apparatus membrane</location>
        <topology evidence="1">Single-pass type IV membrane protein</topology>
    </subcellularLocation>
</comment>
<sequence>MLNWEDLRKQARHLENEIDLKLVSFSKVGTSLGSRDFTHENSDTVPLLSSAASGHVVDLMTEEIEHLLLLLQQLNDDMAECEGGGSSRQHTLQRHRDIFKDYTSEFNKTRNNIDSRRQREELLSTSERDDNGSVDHKVKAGGNGGGVNRRSDLYLKEHEHIRSSERLVSDQISIAIRTREELRNQRGILKSIQTRVTTLANRFPVLNSLVQRIHIRKRRDSIILGLVIGTCTLLLFFYAFR</sequence>
<dbReference type="GO" id="GO:0006906">
    <property type="term" value="P:vesicle fusion"/>
    <property type="evidence" value="ECO:0007669"/>
    <property type="project" value="TreeGrafter"/>
</dbReference>
<dbReference type="Proteomes" id="UP000192247">
    <property type="component" value="Unassembled WGS sequence"/>
</dbReference>
<organism evidence="13 14">
    <name type="scientific">Tropilaelaps mercedesae</name>
    <dbReference type="NCBI Taxonomy" id="418985"/>
    <lineage>
        <taxon>Eukaryota</taxon>
        <taxon>Metazoa</taxon>
        <taxon>Ecdysozoa</taxon>
        <taxon>Arthropoda</taxon>
        <taxon>Chelicerata</taxon>
        <taxon>Arachnida</taxon>
        <taxon>Acari</taxon>
        <taxon>Parasitiformes</taxon>
        <taxon>Mesostigmata</taxon>
        <taxon>Gamasina</taxon>
        <taxon>Dermanyssoidea</taxon>
        <taxon>Laelapidae</taxon>
        <taxon>Tropilaelaps</taxon>
    </lineage>
</organism>
<dbReference type="EMBL" id="MNPL01000339">
    <property type="protein sequence ID" value="OQR80107.1"/>
    <property type="molecule type" value="Genomic_DNA"/>
</dbReference>
<keyword evidence="10" id="KW-0931">ER-Golgi transport</keyword>
<feature type="compositionally biased region" description="Basic and acidic residues" evidence="11">
    <location>
        <begin position="123"/>
        <end position="138"/>
    </location>
</feature>
<evidence type="ECO:0000313" key="13">
    <source>
        <dbReference type="EMBL" id="OQR80107.1"/>
    </source>
</evidence>
<keyword evidence="9 10" id="KW-0472">Membrane</keyword>
<evidence type="ECO:0000256" key="11">
    <source>
        <dbReference type="SAM" id="MobiDB-lite"/>
    </source>
</evidence>
<dbReference type="GO" id="GO:0005797">
    <property type="term" value="C:Golgi medial cisterna"/>
    <property type="evidence" value="ECO:0007669"/>
    <property type="project" value="TreeGrafter"/>
</dbReference>
<dbReference type="PIRSF" id="PIRSF027109">
    <property type="entry name" value="Golgi_SNARE"/>
    <property type="match status" value="1"/>
</dbReference>
<keyword evidence="14" id="KW-1185">Reference proteome</keyword>
<evidence type="ECO:0000256" key="3">
    <source>
        <dbReference type="ARBA" id="ARBA00015612"/>
    </source>
</evidence>
<evidence type="ECO:0000256" key="4">
    <source>
        <dbReference type="ARBA" id="ARBA00022448"/>
    </source>
</evidence>
<evidence type="ECO:0000256" key="6">
    <source>
        <dbReference type="ARBA" id="ARBA00022927"/>
    </source>
</evidence>
<comment type="subunit">
    <text evidence="10">Component of several multiprotein Golgi SNARE complexes.</text>
</comment>
<keyword evidence="6 10" id="KW-0653">Protein transport</keyword>
<evidence type="ECO:0000256" key="5">
    <source>
        <dbReference type="ARBA" id="ARBA00022692"/>
    </source>
</evidence>
<accession>A0A1V9Y2W9</accession>
<dbReference type="InParanoid" id="A0A1V9Y2W9"/>
<proteinExistence type="inferred from homology"/>
<dbReference type="OrthoDB" id="422156at2759"/>
<evidence type="ECO:0000256" key="1">
    <source>
        <dbReference type="ARBA" id="ARBA00004409"/>
    </source>
</evidence>
<name>A0A1V9Y2W9_9ACAR</name>
<dbReference type="InterPro" id="IPR023601">
    <property type="entry name" value="Golgi_SNAP_su1"/>
</dbReference>
<dbReference type="GO" id="GO:0005484">
    <property type="term" value="F:SNAP receptor activity"/>
    <property type="evidence" value="ECO:0007669"/>
    <property type="project" value="TreeGrafter"/>
</dbReference>
<dbReference type="AlphaFoldDB" id="A0A1V9Y2W9"/>
<dbReference type="GO" id="GO:0031201">
    <property type="term" value="C:SNARE complex"/>
    <property type="evidence" value="ECO:0007669"/>
    <property type="project" value="TreeGrafter"/>
</dbReference>
<dbReference type="PANTHER" id="PTHR21094">
    <property type="entry name" value="GOS-28 SNARE- RELATED"/>
    <property type="match status" value="1"/>
</dbReference>
<dbReference type="FunCoup" id="A0A1V9Y2W9">
    <property type="interactions" value="1573"/>
</dbReference>
<protein>
    <recommendedName>
        <fullName evidence="3 10">Golgi SNAP receptor complex member 1</fullName>
    </recommendedName>
</protein>
<comment type="function">
    <text evidence="10">Involved in transport from the ER to the Golgi apparatus as well as in intra-Golgi transport. It belongs to a super-family of proteins called t-SNAREs or soluble NSF (N-ethylmaleimide-sensitive factor) attachment protein receptor.</text>
</comment>
<dbReference type="GO" id="GO:0006888">
    <property type="term" value="P:endoplasmic reticulum to Golgi vesicle-mediated transport"/>
    <property type="evidence" value="ECO:0007669"/>
    <property type="project" value="InterPro"/>
</dbReference>
<dbReference type="GO" id="GO:0000139">
    <property type="term" value="C:Golgi membrane"/>
    <property type="evidence" value="ECO:0007669"/>
    <property type="project" value="UniProtKB-SubCell"/>
</dbReference>
<feature type="region of interest" description="Disordered" evidence="11">
    <location>
        <begin position="123"/>
        <end position="143"/>
    </location>
</feature>
<evidence type="ECO:0000256" key="10">
    <source>
        <dbReference type="PIRNR" id="PIRNR027109"/>
    </source>
</evidence>
<dbReference type="PANTHER" id="PTHR21094:SF2">
    <property type="entry name" value="GOLGI SNAP RECEPTOR COMPLEX MEMBER 1"/>
    <property type="match status" value="1"/>
</dbReference>
<dbReference type="CDD" id="cd15864">
    <property type="entry name" value="SNARE_GS28"/>
    <property type="match status" value="1"/>
</dbReference>
<keyword evidence="5 12" id="KW-0812">Transmembrane</keyword>
<comment type="similarity">
    <text evidence="2 10">Belongs to the GOSR1 family.</text>
</comment>
<feature type="transmembrane region" description="Helical" evidence="12">
    <location>
        <begin position="222"/>
        <end position="240"/>
    </location>
</feature>
<dbReference type="STRING" id="418985.A0A1V9Y2W9"/>
<dbReference type="GO" id="GO:0015031">
    <property type="term" value="P:protein transport"/>
    <property type="evidence" value="ECO:0007669"/>
    <property type="project" value="UniProtKB-KW"/>
</dbReference>
<keyword evidence="13" id="KW-0675">Receptor</keyword>
<dbReference type="Pfam" id="PF12352">
    <property type="entry name" value="V-SNARE_C"/>
    <property type="match status" value="1"/>
</dbReference>
<evidence type="ECO:0000256" key="12">
    <source>
        <dbReference type="SAM" id="Phobius"/>
    </source>
</evidence>
<dbReference type="GO" id="GO:0005801">
    <property type="term" value="C:cis-Golgi network"/>
    <property type="evidence" value="ECO:0007669"/>
    <property type="project" value="InterPro"/>
</dbReference>
<gene>
    <name evidence="13" type="ORF">BIW11_05286</name>
</gene>
<comment type="caution">
    <text evidence="13">The sequence shown here is derived from an EMBL/GenBank/DDBJ whole genome shotgun (WGS) entry which is preliminary data.</text>
</comment>
<evidence type="ECO:0000313" key="14">
    <source>
        <dbReference type="Proteomes" id="UP000192247"/>
    </source>
</evidence>
<evidence type="ECO:0000256" key="7">
    <source>
        <dbReference type="ARBA" id="ARBA00022989"/>
    </source>
</evidence>
<dbReference type="GO" id="GO:0048219">
    <property type="term" value="P:inter-Golgi cisterna vesicle-mediated transport"/>
    <property type="evidence" value="ECO:0007669"/>
    <property type="project" value="TreeGrafter"/>
</dbReference>
<keyword evidence="4 10" id="KW-0813">Transport</keyword>
<keyword evidence="8 10" id="KW-0333">Golgi apparatus</keyword>
<reference evidence="13 14" key="1">
    <citation type="journal article" date="2017" name="Gigascience">
        <title>Draft genome of the honey bee ectoparasitic mite, Tropilaelaps mercedesae, is shaped by the parasitic life history.</title>
        <authorList>
            <person name="Dong X."/>
            <person name="Armstrong S.D."/>
            <person name="Xia D."/>
            <person name="Makepeace B.L."/>
            <person name="Darby A.C."/>
            <person name="Kadowaki T."/>
        </authorList>
    </citation>
    <scope>NUCLEOTIDE SEQUENCE [LARGE SCALE GENOMIC DNA]</scope>
    <source>
        <strain evidence="13">Wuxi-XJTLU</strain>
    </source>
</reference>
<evidence type="ECO:0000256" key="9">
    <source>
        <dbReference type="ARBA" id="ARBA00023136"/>
    </source>
</evidence>
<evidence type="ECO:0000256" key="8">
    <source>
        <dbReference type="ARBA" id="ARBA00023034"/>
    </source>
</evidence>
<keyword evidence="7 12" id="KW-1133">Transmembrane helix</keyword>